<dbReference type="GO" id="GO:1905039">
    <property type="term" value="P:carboxylic acid transmembrane transport"/>
    <property type="evidence" value="ECO:0007669"/>
    <property type="project" value="UniProtKB-ARBA"/>
</dbReference>
<keyword evidence="4 9" id="KW-0812">Transmembrane</keyword>
<name>A0A1G9IWJ7_9BACL</name>
<accession>A0A1G9IWJ7</accession>
<evidence type="ECO:0000256" key="7">
    <source>
        <dbReference type="ARBA" id="ARBA00023136"/>
    </source>
</evidence>
<feature type="transmembrane region" description="Helical" evidence="9">
    <location>
        <begin position="131"/>
        <end position="150"/>
    </location>
</feature>
<evidence type="ECO:0000256" key="3">
    <source>
        <dbReference type="ARBA" id="ARBA00020150"/>
    </source>
</evidence>
<proteinExistence type="inferred from homology"/>
<dbReference type="PANTHER" id="PTHR10283">
    <property type="entry name" value="SOLUTE CARRIER FAMILY 13 MEMBER"/>
    <property type="match status" value="1"/>
</dbReference>
<feature type="transmembrane region" description="Helical" evidence="9">
    <location>
        <begin position="178"/>
        <end position="197"/>
    </location>
</feature>
<feature type="transmembrane region" description="Helical" evidence="9">
    <location>
        <begin position="450"/>
        <end position="474"/>
    </location>
</feature>
<feature type="transmembrane region" description="Helical" evidence="9">
    <location>
        <begin position="331"/>
        <end position="348"/>
    </location>
</feature>
<evidence type="ECO:0000256" key="9">
    <source>
        <dbReference type="SAM" id="Phobius"/>
    </source>
</evidence>
<dbReference type="Pfam" id="PF00939">
    <property type="entry name" value="Na_sulph_symp"/>
    <property type="match status" value="1"/>
</dbReference>
<evidence type="ECO:0000256" key="1">
    <source>
        <dbReference type="ARBA" id="ARBA00004141"/>
    </source>
</evidence>
<dbReference type="GO" id="GO:0008514">
    <property type="term" value="F:organic anion transmembrane transporter activity"/>
    <property type="evidence" value="ECO:0007669"/>
    <property type="project" value="UniProtKB-ARBA"/>
</dbReference>
<evidence type="ECO:0000256" key="2">
    <source>
        <dbReference type="ARBA" id="ARBA00006772"/>
    </source>
</evidence>
<feature type="transmembrane region" description="Helical" evidence="9">
    <location>
        <begin position="275"/>
        <end position="293"/>
    </location>
</feature>
<dbReference type="Proteomes" id="UP000199008">
    <property type="component" value="Unassembled WGS sequence"/>
</dbReference>
<feature type="transmembrane region" description="Helical" evidence="9">
    <location>
        <begin position="46"/>
        <end position="76"/>
    </location>
</feature>
<evidence type="ECO:0000313" key="10">
    <source>
        <dbReference type="EMBL" id="SDL29679.1"/>
    </source>
</evidence>
<evidence type="ECO:0000256" key="6">
    <source>
        <dbReference type="ARBA" id="ARBA00022989"/>
    </source>
</evidence>
<dbReference type="RefSeq" id="WP_245696805.1">
    <property type="nucleotide sequence ID" value="NZ_FNFY01000039.1"/>
</dbReference>
<feature type="transmembrane region" description="Helical" evidence="9">
    <location>
        <begin position="12"/>
        <end position="34"/>
    </location>
</feature>
<feature type="transmembrane region" description="Helical" evidence="9">
    <location>
        <begin position="88"/>
        <end position="110"/>
    </location>
</feature>
<gene>
    <name evidence="10" type="ORF">SAMN05216216_1396</name>
</gene>
<keyword evidence="5" id="KW-0769">Symport</keyword>
<keyword evidence="11" id="KW-1185">Reference proteome</keyword>
<evidence type="ECO:0000256" key="8">
    <source>
        <dbReference type="ARBA" id="ARBA00031174"/>
    </source>
</evidence>
<feature type="transmembrane region" description="Helical" evidence="9">
    <location>
        <begin position="406"/>
        <end position="429"/>
    </location>
</feature>
<reference evidence="11" key="1">
    <citation type="submission" date="2016-10" db="EMBL/GenBank/DDBJ databases">
        <authorList>
            <person name="Varghese N."/>
            <person name="Submissions S."/>
        </authorList>
    </citation>
    <scope>NUCLEOTIDE SEQUENCE [LARGE SCALE GENOMIC DNA]</scope>
    <source>
        <strain evidence="11">CGMCC 1.8895</strain>
    </source>
</reference>
<dbReference type="GO" id="GO:0005886">
    <property type="term" value="C:plasma membrane"/>
    <property type="evidence" value="ECO:0007669"/>
    <property type="project" value="TreeGrafter"/>
</dbReference>
<keyword evidence="6 9" id="KW-1133">Transmembrane helix</keyword>
<keyword evidence="7 9" id="KW-0472">Membrane</keyword>
<keyword evidence="5" id="KW-0813">Transport</keyword>
<protein>
    <recommendedName>
        <fullName evidence="3">Sodium-dependent dicarboxylate transporter SdcS</fullName>
    </recommendedName>
    <alternativeName>
        <fullName evidence="8">Na(+)/dicarboxylate symporter</fullName>
    </alternativeName>
</protein>
<feature type="transmembrane region" description="Helical" evidence="9">
    <location>
        <begin position="369"/>
        <end position="400"/>
    </location>
</feature>
<dbReference type="STRING" id="576118.SAMN05216216_1396"/>
<dbReference type="GO" id="GO:0015293">
    <property type="term" value="F:symporter activity"/>
    <property type="evidence" value="ECO:0007669"/>
    <property type="project" value="UniProtKB-KW"/>
</dbReference>
<evidence type="ECO:0000313" key="11">
    <source>
        <dbReference type="Proteomes" id="UP000199008"/>
    </source>
</evidence>
<feature type="transmembrane region" description="Helical" evidence="9">
    <location>
        <begin position="300"/>
        <end position="319"/>
    </location>
</feature>
<dbReference type="EMBL" id="FNFY01000039">
    <property type="protein sequence ID" value="SDL29679.1"/>
    <property type="molecule type" value="Genomic_DNA"/>
</dbReference>
<dbReference type="InterPro" id="IPR001898">
    <property type="entry name" value="SLC13A/DASS"/>
</dbReference>
<dbReference type="PANTHER" id="PTHR10283:SF82">
    <property type="entry name" value="SOLUTE CARRIER FAMILY 13 MEMBER 2"/>
    <property type="match status" value="1"/>
</dbReference>
<evidence type="ECO:0000256" key="4">
    <source>
        <dbReference type="ARBA" id="ARBA00022692"/>
    </source>
</evidence>
<organism evidence="10 11">
    <name type="scientific">Lacicoccus qingdaonensis</name>
    <dbReference type="NCBI Taxonomy" id="576118"/>
    <lineage>
        <taxon>Bacteria</taxon>
        <taxon>Bacillati</taxon>
        <taxon>Bacillota</taxon>
        <taxon>Bacilli</taxon>
        <taxon>Bacillales</taxon>
        <taxon>Salinicoccaceae</taxon>
        <taxon>Lacicoccus</taxon>
    </lineage>
</organism>
<comment type="subcellular location">
    <subcellularLocation>
        <location evidence="1">Membrane</location>
        <topology evidence="1">Multi-pass membrane protein</topology>
    </subcellularLocation>
</comment>
<sequence>MIMGFIRKYKNIFIHLVILLGILFFAVFAPDTILHGYNAEQSRTVVLLLIAIYLWTISKIPTGAAGILLLLLIILFNLTDTAEQAMAGFLKSALYFILILSILSDVLIKTEADKLISAKLLKLKNISPKRIVMFLPLLMSLLPIFMPSAFARLKTILPFVESLNDAFDFPDKSVFKKYAMYVMGFVNQNSTMIVYTGGGYPILAAQLLSDYDILNIGWLGWFIIVAPPMWCALLVNSIFAWYYLKFSYPSESDADFDRSKQQVKHDYHEYEPSKSFWFVIVTFILMIAVWVFTNPENVPVLLPPMILVVLYAMPGIGLIKNEDIRSFPWENFLMIGAALSVGIVMDENGTARRIAEQLMTIVPEDANMFVGIVFITCIIFLFRMIFIVPTSAVIVIFPVMVSYADIAGIPAVVVAFIVIMIIGGTNILPIHSPTLFFAFKEDVFTKKDHYVMAAFSSFTFIIVAILAASTYWMLWV</sequence>
<evidence type="ECO:0000256" key="5">
    <source>
        <dbReference type="ARBA" id="ARBA00022847"/>
    </source>
</evidence>
<feature type="transmembrane region" description="Helical" evidence="9">
    <location>
        <begin position="218"/>
        <end position="244"/>
    </location>
</feature>
<dbReference type="AlphaFoldDB" id="A0A1G9IWJ7"/>
<comment type="similarity">
    <text evidence="2">Belongs to the SLC13A/DASS transporter (TC 2.A.47) family. NADC subfamily.</text>
</comment>